<name>A0ABV2NRT3_9HYPH</name>
<gene>
    <name evidence="2" type="ORF">ABIC20_006546</name>
</gene>
<sequence>MASIEEIATTLQAIVRPGMKPKELRAAVRERHPNAHKKEIVRAAFYALTDAPAAGDAALADLHSFALSERGTEDAESEVKPSKKRRKKDRRKADGHAAR</sequence>
<accession>A0ABV2NRT3</accession>
<feature type="region of interest" description="Disordered" evidence="1">
    <location>
        <begin position="67"/>
        <end position="99"/>
    </location>
</feature>
<organism evidence="2 3">
    <name type="scientific">Methylobacterium radiotolerans</name>
    <dbReference type="NCBI Taxonomy" id="31998"/>
    <lineage>
        <taxon>Bacteria</taxon>
        <taxon>Pseudomonadati</taxon>
        <taxon>Pseudomonadota</taxon>
        <taxon>Alphaproteobacteria</taxon>
        <taxon>Hyphomicrobiales</taxon>
        <taxon>Methylobacteriaceae</taxon>
        <taxon>Methylobacterium</taxon>
    </lineage>
</organism>
<comment type="caution">
    <text evidence="2">The sequence shown here is derived from an EMBL/GenBank/DDBJ whole genome shotgun (WGS) entry which is preliminary data.</text>
</comment>
<dbReference type="RefSeq" id="WP_209650227.1">
    <property type="nucleotide sequence ID" value="NZ_JBEPNV010000001.1"/>
</dbReference>
<dbReference type="EMBL" id="JBEPNW010000002">
    <property type="protein sequence ID" value="MET3869237.1"/>
    <property type="molecule type" value="Genomic_DNA"/>
</dbReference>
<reference evidence="2 3" key="1">
    <citation type="submission" date="2024-06" db="EMBL/GenBank/DDBJ databases">
        <title>Genomics of switchgrass bacterial isolates.</title>
        <authorList>
            <person name="Shade A."/>
        </authorList>
    </citation>
    <scope>NUCLEOTIDE SEQUENCE [LARGE SCALE GENOMIC DNA]</scope>
    <source>
        <strain evidence="2 3">PvP084</strain>
    </source>
</reference>
<evidence type="ECO:0000313" key="3">
    <source>
        <dbReference type="Proteomes" id="UP001549119"/>
    </source>
</evidence>
<protein>
    <submittedName>
        <fullName evidence="2">Uncharacterized protein</fullName>
    </submittedName>
</protein>
<feature type="compositionally biased region" description="Basic and acidic residues" evidence="1">
    <location>
        <begin position="70"/>
        <end position="81"/>
    </location>
</feature>
<evidence type="ECO:0000313" key="2">
    <source>
        <dbReference type="EMBL" id="MET3869237.1"/>
    </source>
</evidence>
<evidence type="ECO:0000256" key="1">
    <source>
        <dbReference type="SAM" id="MobiDB-lite"/>
    </source>
</evidence>
<proteinExistence type="predicted"/>
<keyword evidence="3" id="KW-1185">Reference proteome</keyword>
<dbReference type="Proteomes" id="UP001549119">
    <property type="component" value="Unassembled WGS sequence"/>
</dbReference>